<proteinExistence type="predicted"/>
<organism evidence="1">
    <name type="scientific">marine metagenome</name>
    <dbReference type="NCBI Taxonomy" id="408172"/>
    <lineage>
        <taxon>unclassified sequences</taxon>
        <taxon>metagenomes</taxon>
        <taxon>ecological metagenomes</taxon>
    </lineage>
</organism>
<name>A0A382Z0X6_9ZZZZ</name>
<evidence type="ECO:0000313" key="1">
    <source>
        <dbReference type="EMBL" id="SVD89174.1"/>
    </source>
</evidence>
<accession>A0A382Z0X6</accession>
<dbReference type="EMBL" id="UINC01180137">
    <property type="protein sequence ID" value="SVD89174.1"/>
    <property type="molecule type" value="Genomic_DNA"/>
</dbReference>
<reference evidence="1" key="1">
    <citation type="submission" date="2018-05" db="EMBL/GenBank/DDBJ databases">
        <authorList>
            <person name="Lanie J.A."/>
            <person name="Ng W.-L."/>
            <person name="Kazmierczak K.M."/>
            <person name="Andrzejewski T.M."/>
            <person name="Davidsen T.M."/>
            <person name="Wayne K.J."/>
            <person name="Tettelin H."/>
            <person name="Glass J.I."/>
            <person name="Rusch D."/>
            <person name="Podicherti R."/>
            <person name="Tsui H.-C.T."/>
            <person name="Winkler M.E."/>
        </authorList>
    </citation>
    <scope>NUCLEOTIDE SEQUENCE</scope>
</reference>
<sequence>MKKLITLTLTGVILLSGAAFAQAGPVRDKPAQRTGDFRIPRAIRDNADIQKSVLAFREASSTFKTSITALRTELGAAAETEKGAVKQRIRSLLKDHRIAQREFRKKVRRIKRVLREDRVETDTGG</sequence>
<dbReference type="AlphaFoldDB" id="A0A382Z0X6"/>
<gene>
    <name evidence="1" type="ORF">METZ01_LOCUS442028</name>
</gene>
<protein>
    <submittedName>
        <fullName evidence="1">Uncharacterized protein</fullName>
    </submittedName>
</protein>